<name>A0A0V1E3Y2_TRIPS</name>
<reference evidence="1 2" key="1">
    <citation type="submission" date="2015-01" db="EMBL/GenBank/DDBJ databases">
        <title>Evolution of Trichinella species and genotypes.</title>
        <authorList>
            <person name="Korhonen P.K."/>
            <person name="Edoardo P."/>
            <person name="Giuseppe L.R."/>
            <person name="Gasser R.B."/>
        </authorList>
    </citation>
    <scope>NUCLEOTIDE SEQUENCE [LARGE SCALE GENOMIC DNA]</scope>
    <source>
        <strain evidence="1">ISS13</strain>
    </source>
</reference>
<sequence length="63" mass="7567">MYPLRFLIYDAQNQKYTAHSLLEEQLEPYHSLLCTCLLRVHNRIYNSKDSQLYRNGRARIPPN</sequence>
<organism evidence="1 2">
    <name type="scientific">Trichinella pseudospiralis</name>
    <name type="common">Parasitic roundworm</name>
    <dbReference type="NCBI Taxonomy" id="6337"/>
    <lineage>
        <taxon>Eukaryota</taxon>
        <taxon>Metazoa</taxon>
        <taxon>Ecdysozoa</taxon>
        <taxon>Nematoda</taxon>
        <taxon>Enoplea</taxon>
        <taxon>Dorylaimia</taxon>
        <taxon>Trichinellida</taxon>
        <taxon>Trichinellidae</taxon>
        <taxon>Trichinella</taxon>
    </lineage>
</organism>
<dbReference type="EMBL" id="JYDR01000109">
    <property type="protein sequence ID" value="KRY68551.1"/>
    <property type="molecule type" value="Genomic_DNA"/>
</dbReference>
<evidence type="ECO:0000313" key="1">
    <source>
        <dbReference type="EMBL" id="KRY68551.1"/>
    </source>
</evidence>
<comment type="caution">
    <text evidence="1">The sequence shown here is derived from an EMBL/GenBank/DDBJ whole genome shotgun (WGS) entry which is preliminary data.</text>
</comment>
<gene>
    <name evidence="1" type="ORF">T4A_6358</name>
</gene>
<accession>A0A0V1E3Y2</accession>
<dbReference type="Proteomes" id="UP000054632">
    <property type="component" value="Unassembled WGS sequence"/>
</dbReference>
<protein>
    <submittedName>
        <fullName evidence="1">Uncharacterized protein</fullName>
    </submittedName>
</protein>
<evidence type="ECO:0000313" key="2">
    <source>
        <dbReference type="Proteomes" id="UP000054632"/>
    </source>
</evidence>
<dbReference type="AlphaFoldDB" id="A0A0V1E3Y2"/>
<proteinExistence type="predicted"/>